<keyword evidence="1" id="KW-0812">Transmembrane</keyword>
<keyword evidence="1" id="KW-1133">Transmembrane helix</keyword>
<accession>A0A858RMG3</accession>
<dbReference type="InterPro" id="IPR008930">
    <property type="entry name" value="Terpenoid_cyclase/PrenylTrfase"/>
</dbReference>
<keyword evidence="3" id="KW-1185">Reference proteome</keyword>
<dbReference type="CDD" id="cd00688">
    <property type="entry name" value="ISOPREN_C2_like"/>
    <property type="match status" value="1"/>
</dbReference>
<dbReference type="EMBL" id="CP051774">
    <property type="protein sequence ID" value="QJE97559.1"/>
    <property type="molecule type" value="Genomic_DNA"/>
</dbReference>
<evidence type="ECO:0000313" key="2">
    <source>
        <dbReference type="EMBL" id="QJE97559.1"/>
    </source>
</evidence>
<name>A0A858RMG3_9BACT</name>
<dbReference type="Proteomes" id="UP000501812">
    <property type="component" value="Chromosome"/>
</dbReference>
<feature type="transmembrane region" description="Helical" evidence="1">
    <location>
        <begin position="35"/>
        <end position="59"/>
    </location>
</feature>
<proteinExistence type="predicted"/>
<dbReference type="Gene3D" id="1.50.10.20">
    <property type="match status" value="2"/>
</dbReference>
<evidence type="ECO:0000313" key="3">
    <source>
        <dbReference type="Proteomes" id="UP000501812"/>
    </source>
</evidence>
<sequence>MNDDESFEYYQSEEGEHAHAHTIFEKKKLSLWKRIGGGALSIAILFHVALLVLGAFWVFQIIQEPKKNVDFMPSGGGGGGGGERGMQYDVQQKKRAQITPSTNVKRVFAEGATSNFAIPDPGDNFGEMSSLSSLSGGGMSGGLGGAGDGSGFGKGSGGGRGDGNGFGFGGAGAGKLFGLIPESMRKRCSKEDRLLRLSENGGTPQCEEAVVKALQWLKSKQNPDGSWGGNNQTAMTGLALLAYFGHCETPVSEEYGESCMKGIVYLVNLGVKTEGKMSENLGDKHWSYEHGIATYALGEAATFCKDLKIDVPNLMEVTQKAGQYIIDNQHKSGGWDYSYDTEGDRGGDVSIAGWQIQALKACTHSGIKFRGMNGSINRGLEYLVKCQADDGGFGYSNKDASGGLDYHTLTGVGMLCHQMWGKGGRSEVRKAGDYILEKTKFEYNGKFCDLYGHYYESQAMMQQGGEAWKKYNKLFRDQLLENQETDGSWKVPGGGQQIRAVAARYADNNEDGRLYRTTLCTLMLEVYYRFLSTDSGGGAVKKRGI</sequence>
<protein>
    <recommendedName>
        <fullName evidence="4">Squalene cyclase C-terminal domain-containing protein</fullName>
    </recommendedName>
</protein>
<dbReference type="KEGG" id="luo:HHL09_17820"/>
<dbReference type="SUPFAM" id="SSF48239">
    <property type="entry name" value="Terpenoid cyclases/Protein prenyltransferases"/>
    <property type="match status" value="1"/>
</dbReference>
<evidence type="ECO:0008006" key="4">
    <source>
        <dbReference type="Google" id="ProtNLM"/>
    </source>
</evidence>
<gene>
    <name evidence="2" type="ORF">HHL09_17820</name>
</gene>
<reference evidence="2 3" key="1">
    <citation type="submission" date="2020-04" db="EMBL/GenBank/DDBJ databases">
        <title>Luteolibacter sp. G-1-1-1 isolated from soil.</title>
        <authorList>
            <person name="Dahal R.H."/>
        </authorList>
    </citation>
    <scope>NUCLEOTIDE SEQUENCE [LARGE SCALE GENOMIC DNA]</scope>
    <source>
        <strain evidence="2 3">G-1-1-1</strain>
    </source>
</reference>
<evidence type="ECO:0000256" key="1">
    <source>
        <dbReference type="SAM" id="Phobius"/>
    </source>
</evidence>
<keyword evidence="1" id="KW-0472">Membrane</keyword>
<dbReference type="AlphaFoldDB" id="A0A858RMG3"/>
<organism evidence="2 3">
    <name type="scientific">Luteolibacter luteus</name>
    <dbReference type="NCBI Taxonomy" id="2728835"/>
    <lineage>
        <taxon>Bacteria</taxon>
        <taxon>Pseudomonadati</taxon>
        <taxon>Verrucomicrobiota</taxon>
        <taxon>Verrucomicrobiia</taxon>
        <taxon>Verrucomicrobiales</taxon>
        <taxon>Verrucomicrobiaceae</taxon>
        <taxon>Luteolibacter</taxon>
    </lineage>
</organism>
<dbReference type="RefSeq" id="WP_169455985.1">
    <property type="nucleotide sequence ID" value="NZ_CP051774.1"/>
</dbReference>